<dbReference type="GO" id="GO:0006508">
    <property type="term" value="P:proteolysis"/>
    <property type="evidence" value="ECO:0007669"/>
    <property type="project" value="UniProtKB-KW"/>
</dbReference>
<sequence length="95" mass="11193">LFSFPPSTPGRVTVLKKDVDRLQNGKWINDTIVEFFLRHLASVVPKNRKRRIHLFNSYFYQQLTLKPESYSRVRSWTSKVSLFEKAFVVVPIHSV</sequence>
<dbReference type="EMBL" id="KZ996585">
    <property type="protein sequence ID" value="RKO88637.1"/>
    <property type="molecule type" value="Genomic_DNA"/>
</dbReference>
<dbReference type="InterPro" id="IPR038765">
    <property type="entry name" value="Papain-like_cys_pep_sf"/>
</dbReference>
<feature type="non-terminal residue" evidence="7">
    <location>
        <position position="1"/>
    </location>
</feature>
<evidence type="ECO:0000259" key="6">
    <source>
        <dbReference type="PROSITE" id="PS50600"/>
    </source>
</evidence>
<keyword evidence="5" id="KW-0378">Hydrolase</keyword>
<keyword evidence="2" id="KW-0597">Phosphoprotein</keyword>
<dbReference type="InterPro" id="IPR003653">
    <property type="entry name" value="Peptidase_C48_C"/>
</dbReference>
<dbReference type="PROSITE" id="PS50600">
    <property type="entry name" value="ULP_PROTEASE"/>
    <property type="match status" value="1"/>
</dbReference>
<dbReference type="Gene3D" id="3.40.395.10">
    <property type="entry name" value="Adenoviral Proteinase, Chain A"/>
    <property type="match status" value="1"/>
</dbReference>
<organism evidence="7 8">
    <name type="scientific">Blyttiomyces helicus</name>
    <dbReference type="NCBI Taxonomy" id="388810"/>
    <lineage>
        <taxon>Eukaryota</taxon>
        <taxon>Fungi</taxon>
        <taxon>Fungi incertae sedis</taxon>
        <taxon>Chytridiomycota</taxon>
        <taxon>Chytridiomycota incertae sedis</taxon>
        <taxon>Chytridiomycetes</taxon>
        <taxon>Chytridiomycetes incertae sedis</taxon>
        <taxon>Blyttiomyces</taxon>
    </lineage>
</organism>
<dbReference type="GO" id="GO:0016926">
    <property type="term" value="P:protein desumoylation"/>
    <property type="evidence" value="ECO:0007669"/>
    <property type="project" value="TreeGrafter"/>
</dbReference>
<dbReference type="AlphaFoldDB" id="A0A4V1IR31"/>
<dbReference type="Pfam" id="PF02902">
    <property type="entry name" value="Peptidase_C48"/>
    <property type="match status" value="1"/>
</dbReference>
<dbReference type="PANTHER" id="PTHR46896">
    <property type="entry name" value="SENTRIN-SPECIFIC PROTEASE"/>
    <property type="match status" value="1"/>
</dbReference>
<dbReference type="GO" id="GO:0070139">
    <property type="term" value="F:SUMO-specific endopeptidase activity"/>
    <property type="evidence" value="ECO:0007669"/>
    <property type="project" value="TreeGrafter"/>
</dbReference>
<dbReference type="InterPro" id="IPR051947">
    <property type="entry name" value="Sentrin-specific_protease"/>
</dbReference>
<evidence type="ECO:0000256" key="2">
    <source>
        <dbReference type="ARBA" id="ARBA00022553"/>
    </source>
</evidence>
<dbReference type="GO" id="GO:0005634">
    <property type="term" value="C:nucleus"/>
    <property type="evidence" value="ECO:0007669"/>
    <property type="project" value="TreeGrafter"/>
</dbReference>
<accession>A0A4V1IR31</accession>
<proteinExistence type="inferred from homology"/>
<dbReference type="Proteomes" id="UP000269721">
    <property type="component" value="Unassembled WGS sequence"/>
</dbReference>
<comment type="similarity">
    <text evidence="1">Belongs to the peptidase C48 family.</text>
</comment>
<feature type="domain" description="Ubiquitin-like protease family profile" evidence="6">
    <location>
        <begin position="12"/>
        <end position="95"/>
    </location>
</feature>
<evidence type="ECO:0000256" key="1">
    <source>
        <dbReference type="ARBA" id="ARBA00005234"/>
    </source>
</evidence>
<evidence type="ECO:0000256" key="3">
    <source>
        <dbReference type="ARBA" id="ARBA00022670"/>
    </source>
</evidence>
<gene>
    <name evidence="7" type="ORF">BDK51DRAFT_21535</name>
</gene>
<keyword evidence="8" id="KW-1185">Reference proteome</keyword>
<protein>
    <recommendedName>
        <fullName evidence="6">Ubiquitin-like protease family profile domain-containing protein</fullName>
    </recommendedName>
</protein>
<dbReference type="GO" id="GO:0005737">
    <property type="term" value="C:cytoplasm"/>
    <property type="evidence" value="ECO:0007669"/>
    <property type="project" value="TreeGrafter"/>
</dbReference>
<keyword evidence="4" id="KW-0833">Ubl conjugation pathway</keyword>
<evidence type="ECO:0000256" key="4">
    <source>
        <dbReference type="ARBA" id="ARBA00022786"/>
    </source>
</evidence>
<evidence type="ECO:0000313" key="7">
    <source>
        <dbReference type="EMBL" id="RKO88637.1"/>
    </source>
</evidence>
<reference evidence="8" key="1">
    <citation type="journal article" date="2018" name="Nat. Microbiol.">
        <title>Leveraging single-cell genomics to expand the fungal tree of life.</title>
        <authorList>
            <person name="Ahrendt S.R."/>
            <person name="Quandt C.A."/>
            <person name="Ciobanu D."/>
            <person name="Clum A."/>
            <person name="Salamov A."/>
            <person name="Andreopoulos B."/>
            <person name="Cheng J.F."/>
            <person name="Woyke T."/>
            <person name="Pelin A."/>
            <person name="Henrissat B."/>
            <person name="Reynolds N.K."/>
            <person name="Benny G.L."/>
            <person name="Smith M.E."/>
            <person name="James T.Y."/>
            <person name="Grigoriev I.V."/>
        </authorList>
    </citation>
    <scope>NUCLEOTIDE SEQUENCE [LARGE SCALE GENOMIC DNA]</scope>
</reference>
<evidence type="ECO:0000313" key="8">
    <source>
        <dbReference type="Proteomes" id="UP000269721"/>
    </source>
</evidence>
<name>A0A4V1IR31_9FUNG</name>
<dbReference type="SUPFAM" id="SSF54001">
    <property type="entry name" value="Cysteine proteinases"/>
    <property type="match status" value="1"/>
</dbReference>
<dbReference type="PANTHER" id="PTHR46896:SF3">
    <property type="entry name" value="FI06413P-RELATED"/>
    <property type="match status" value="1"/>
</dbReference>
<evidence type="ECO:0000256" key="5">
    <source>
        <dbReference type="ARBA" id="ARBA00022801"/>
    </source>
</evidence>
<dbReference type="OrthoDB" id="442460at2759"/>
<keyword evidence="3" id="KW-0645">Protease</keyword>